<reference evidence="2 3" key="1">
    <citation type="submission" date="2023-07" db="EMBL/GenBank/DDBJ databases">
        <title>Comparative genomics of wheat-associated soil bacteria to identify genetic determinants of phenazine resistance.</title>
        <authorList>
            <person name="Mouncey N."/>
        </authorList>
    </citation>
    <scope>NUCLEOTIDE SEQUENCE [LARGE SCALE GENOMIC DNA]</scope>
    <source>
        <strain evidence="2 3">W4I9-1</strain>
    </source>
</reference>
<dbReference type="Proteomes" id="UP001244427">
    <property type="component" value="Unassembled WGS sequence"/>
</dbReference>
<gene>
    <name evidence="2" type="ORF">QFZ53_002293</name>
</gene>
<evidence type="ECO:0000313" key="3">
    <source>
        <dbReference type="Proteomes" id="UP001244427"/>
    </source>
</evidence>
<dbReference type="InterPro" id="IPR036390">
    <property type="entry name" value="WH_DNA-bd_sf"/>
</dbReference>
<feature type="domain" description="HTH arsR-type" evidence="1">
    <location>
        <begin position="5"/>
        <end position="77"/>
    </location>
</feature>
<organism evidence="2 3">
    <name type="scientific">Microbacterium natoriense</name>
    <dbReference type="NCBI Taxonomy" id="284570"/>
    <lineage>
        <taxon>Bacteria</taxon>
        <taxon>Bacillati</taxon>
        <taxon>Actinomycetota</taxon>
        <taxon>Actinomycetes</taxon>
        <taxon>Micrococcales</taxon>
        <taxon>Microbacteriaceae</taxon>
        <taxon>Microbacterium</taxon>
    </lineage>
</organism>
<dbReference type="RefSeq" id="WP_307296482.1">
    <property type="nucleotide sequence ID" value="NZ_JAUSXV010000001.1"/>
</dbReference>
<dbReference type="SMART" id="SM00418">
    <property type="entry name" value="HTH_ARSR"/>
    <property type="match status" value="1"/>
</dbReference>
<dbReference type="GO" id="GO:0003700">
    <property type="term" value="F:DNA-binding transcription factor activity"/>
    <property type="evidence" value="ECO:0007669"/>
    <property type="project" value="InterPro"/>
</dbReference>
<evidence type="ECO:0000259" key="1">
    <source>
        <dbReference type="SMART" id="SM00418"/>
    </source>
</evidence>
<dbReference type="InterPro" id="IPR011991">
    <property type="entry name" value="ArsR-like_HTH"/>
</dbReference>
<dbReference type="AlphaFoldDB" id="A0AAW8EXU9"/>
<accession>A0AAW8EXU9</accession>
<dbReference type="Gene3D" id="1.10.10.10">
    <property type="entry name" value="Winged helix-like DNA-binding domain superfamily/Winged helix DNA-binding domain"/>
    <property type="match status" value="1"/>
</dbReference>
<name>A0AAW8EXU9_9MICO</name>
<dbReference type="InterPro" id="IPR001845">
    <property type="entry name" value="HTH_ArsR_DNA-bd_dom"/>
</dbReference>
<dbReference type="EMBL" id="JAUSXV010000001">
    <property type="protein sequence ID" value="MDQ0648097.1"/>
    <property type="molecule type" value="Genomic_DNA"/>
</dbReference>
<dbReference type="Pfam" id="PF12840">
    <property type="entry name" value="HTH_20"/>
    <property type="match status" value="1"/>
</dbReference>
<sequence length="182" mass="20887">MEDISLITAIHHPLRRRIVDYLHLYGTTQVGALARALDSQVGSVSHHLRMLERPGVVERVEDPNGDRRTSWWRLARRGMTWSTDDFADSPADALLAREAQRQGIRMQIERLQRWHRRSSDSPYSDYDAFNTETAAWASPDELRDLSARLLTTLNEWNASIDAEDGTERAPVFFFAHAFPSEP</sequence>
<protein>
    <submittedName>
        <fullName evidence="2">DNA-binding transcriptional ArsR family regulator</fullName>
    </submittedName>
</protein>
<dbReference type="GO" id="GO:0003677">
    <property type="term" value="F:DNA binding"/>
    <property type="evidence" value="ECO:0007669"/>
    <property type="project" value="UniProtKB-KW"/>
</dbReference>
<dbReference type="CDD" id="cd00090">
    <property type="entry name" value="HTH_ARSR"/>
    <property type="match status" value="1"/>
</dbReference>
<evidence type="ECO:0000313" key="2">
    <source>
        <dbReference type="EMBL" id="MDQ0648097.1"/>
    </source>
</evidence>
<keyword evidence="3" id="KW-1185">Reference proteome</keyword>
<dbReference type="SUPFAM" id="SSF46785">
    <property type="entry name" value="Winged helix' DNA-binding domain"/>
    <property type="match status" value="1"/>
</dbReference>
<dbReference type="InterPro" id="IPR036388">
    <property type="entry name" value="WH-like_DNA-bd_sf"/>
</dbReference>
<proteinExistence type="predicted"/>
<comment type="caution">
    <text evidence="2">The sequence shown here is derived from an EMBL/GenBank/DDBJ whole genome shotgun (WGS) entry which is preliminary data.</text>
</comment>
<keyword evidence="2" id="KW-0238">DNA-binding</keyword>